<evidence type="ECO:0008006" key="8">
    <source>
        <dbReference type="Google" id="ProtNLM"/>
    </source>
</evidence>
<dbReference type="Gene3D" id="1.20.1280.290">
    <property type="match status" value="2"/>
</dbReference>
<keyword evidence="7" id="KW-1185">Reference proteome</keyword>
<dbReference type="eggNOG" id="KOG3211">
    <property type="taxonomic scope" value="Eukaryota"/>
</dbReference>
<evidence type="ECO:0000256" key="5">
    <source>
        <dbReference type="SAM" id="Phobius"/>
    </source>
</evidence>
<dbReference type="KEGG" id="dpx:DAPPUDRAFT_300266"/>
<dbReference type="HOGENOM" id="CLU_053568_3_2_1"/>
<dbReference type="PANTHER" id="PTHR12226:SF3">
    <property type="entry name" value="SOLUTE CARRIER FAMILY 66 MEMBER 3"/>
    <property type="match status" value="1"/>
</dbReference>
<feature type="transmembrane region" description="Helical" evidence="5">
    <location>
        <begin position="72"/>
        <end position="90"/>
    </location>
</feature>
<feature type="transmembrane region" description="Helical" evidence="5">
    <location>
        <begin position="152"/>
        <end position="169"/>
    </location>
</feature>
<dbReference type="Proteomes" id="UP000000305">
    <property type="component" value="Unassembled WGS sequence"/>
</dbReference>
<dbReference type="InterPro" id="IPR006603">
    <property type="entry name" value="PQ-loop_rpt"/>
</dbReference>
<comment type="subcellular location">
    <subcellularLocation>
        <location evidence="1">Membrane</location>
        <topology evidence="1">Multi-pass membrane protein</topology>
    </subcellularLocation>
</comment>
<keyword evidence="3 5" id="KW-1133">Transmembrane helix</keyword>
<evidence type="ECO:0000256" key="2">
    <source>
        <dbReference type="ARBA" id="ARBA00022692"/>
    </source>
</evidence>
<proteinExistence type="predicted"/>
<dbReference type="InterPro" id="IPR016817">
    <property type="entry name" value="MannP-dilichol_defect-1"/>
</dbReference>
<dbReference type="Pfam" id="PF04193">
    <property type="entry name" value="PQ-loop"/>
    <property type="match status" value="1"/>
</dbReference>
<name>E9G4D8_DAPPU</name>
<feature type="transmembrane region" description="Helical" evidence="5">
    <location>
        <begin position="6"/>
        <end position="25"/>
    </location>
</feature>
<evidence type="ECO:0000313" key="7">
    <source>
        <dbReference type="Proteomes" id="UP000000305"/>
    </source>
</evidence>
<evidence type="ECO:0000256" key="1">
    <source>
        <dbReference type="ARBA" id="ARBA00004141"/>
    </source>
</evidence>
<dbReference type="EMBL" id="GL732532">
    <property type="protein sequence ID" value="EFX85277.1"/>
    <property type="molecule type" value="Genomic_DNA"/>
</dbReference>
<dbReference type="FunCoup" id="E9G4D8">
    <property type="interactions" value="106"/>
</dbReference>
<keyword evidence="2 5" id="KW-0812">Transmembrane</keyword>
<dbReference type="OrthoDB" id="271506at2759"/>
<organism evidence="6 7">
    <name type="scientific">Daphnia pulex</name>
    <name type="common">Water flea</name>
    <dbReference type="NCBI Taxonomy" id="6669"/>
    <lineage>
        <taxon>Eukaryota</taxon>
        <taxon>Metazoa</taxon>
        <taxon>Ecdysozoa</taxon>
        <taxon>Arthropoda</taxon>
        <taxon>Crustacea</taxon>
        <taxon>Branchiopoda</taxon>
        <taxon>Diplostraca</taxon>
        <taxon>Cladocera</taxon>
        <taxon>Anomopoda</taxon>
        <taxon>Daphniidae</taxon>
        <taxon>Daphnia</taxon>
    </lineage>
</organism>
<evidence type="ECO:0000256" key="3">
    <source>
        <dbReference type="ARBA" id="ARBA00022989"/>
    </source>
</evidence>
<feature type="transmembrane region" description="Helical" evidence="5">
    <location>
        <begin position="181"/>
        <end position="199"/>
    </location>
</feature>
<dbReference type="PANTHER" id="PTHR12226">
    <property type="entry name" value="MANNOSE-P-DOLICHOL UTILIZATION DEFECT 1 LEC35 -RELATED"/>
    <property type="match status" value="1"/>
</dbReference>
<dbReference type="SMART" id="SM00679">
    <property type="entry name" value="CTNS"/>
    <property type="match status" value="1"/>
</dbReference>
<gene>
    <name evidence="6" type="ORF">DAPPUDRAFT_300266</name>
</gene>
<keyword evidence="4 5" id="KW-0472">Membrane</keyword>
<dbReference type="PhylomeDB" id="E9G4D8"/>
<dbReference type="OMA" id="YALIYYA"/>
<feature type="transmembrane region" description="Helical" evidence="5">
    <location>
        <begin position="97"/>
        <end position="116"/>
    </location>
</feature>
<reference evidence="6 7" key="1">
    <citation type="journal article" date="2011" name="Science">
        <title>The ecoresponsive genome of Daphnia pulex.</title>
        <authorList>
            <person name="Colbourne J.K."/>
            <person name="Pfrender M.E."/>
            <person name="Gilbert D."/>
            <person name="Thomas W.K."/>
            <person name="Tucker A."/>
            <person name="Oakley T.H."/>
            <person name="Tokishita S."/>
            <person name="Aerts A."/>
            <person name="Arnold G.J."/>
            <person name="Basu M.K."/>
            <person name="Bauer D.J."/>
            <person name="Caceres C.E."/>
            <person name="Carmel L."/>
            <person name="Casola C."/>
            <person name="Choi J.H."/>
            <person name="Detter J.C."/>
            <person name="Dong Q."/>
            <person name="Dusheyko S."/>
            <person name="Eads B.D."/>
            <person name="Frohlich T."/>
            <person name="Geiler-Samerotte K.A."/>
            <person name="Gerlach D."/>
            <person name="Hatcher P."/>
            <person name="Jogdeo S."/>
            <person name="Krijgsveld J."/>
            <person name="Kriventseva E.V."/>
            <person name="Kultz D."/>
            <person name="Laforsch C."/>
            <person name="Lindquist E."/>
            <person name="Lopez J."/>
            <person name="Manak J.R."/>
            <person name="Muller J."/>
            <person name="Pangilinan J."/>
            <person name="Patwardhan R.P."/>
            <person name="Pitluck S."/>
            <person name="Pritham E.J."/>
            <person name="Rechtsteiner A."/>
            <person name="Rho M."/>
            <person name="Rogozin I.B."/>
            <person name="Sakarya O."/>
            <person name="Salamov A."/>
            <person name="Schaack S."/>
            <person name="Shapiro H."/>
            <person name="Shiga Y."/>
            <person name="Skalitzky C."/>
            <person name="Smith Z."/>
            <person name="Souvorov A."/>
            <person name="Sung W."/>
            <person name="Tang Z."/>
            <person name="Tsuchiya D."/>
            <person name="Tu H."/>
            <person name="Vos H."/>
            <person name="Wang M."/>
            <person name="Wolf Y.I."/>
            <person name="Yamagata H."/>
            <person name="Yamada T."/>
            <person name="Ye Y."/>
            <person name="Shaw J.R."/>
            <person name="Andrews J."/>
            <person name="Crease T.J."/>
            <person name="Tang H."/>
            <person name="Lucas S.M."/>
            <person name="Robertson H.M."/>
            <person name="Bork P."/>
            <person name="Koonin E.V."/>
            <person name="Zdobnov E.M."/>
            <person name="Grigoriev I.V."/>
            <person name="Lynch M."/>
            <person name="Boore J.L."/>
        </authorList>
    </citation>
    <scope>NUCLEOTIDE SEQUENCE [LARGE SCALE GENOMIC DNA]</scope>
</reference>
<evidence type="ECO:0000256" key="4">
    <source>
        <dbReference type="ARBA" id="ARBA00023136"/>
    </source>
</evidence>
<protein>
    <recommendedName>
        <fullName evidence="8">Solute carrier family 66 member 3</fullName>
    </recommendedName>
</protein>
<sequence>MTDLYSLSISFANISTIVLCIVLKVPQIISLVKSKSTTGLSLPGTLLELTSFTIGLCYSVSSGYALSSYLEYPFLVGQDLLLLALVLHYSNQIGTKWFAAFGAYSAVVYALTSGMFPDALLVTLMSLCTPISAASKLAQLRTMHASQNSESVSILTWSIAVYTCVTRIFTTLDRGFDAPLLANYSVSLILNLAIIFLALKLRRPSKKVKKTE</sequence>
<feature type="transmembrane region" description="Helical" evidence="5">
    <location>
        <begin position="46"/>
        <end position="66"/>
    </location>
</feature>
<dbReference type="GO" id="GO:0016020">
    <property type="term" value="C:membrane"/>
    <property type="evidence" value="ECO:0007669"/>
    <property type="project" value="UniProtKB-SubCell"/>
</dbReference>
<evidence type="ECO:0000313" key="6">
    <source>
        <dbReference type="EMBL" id="EFX85277.1"/>
    </source>
</evidence>
<accession>E9G4D8</accession>
<dbReference type="InParanoid" id="E9G4D8"/>
<dbReference type="AlphaFoldDB" id="E9G4D8"/>